<evidence type="ECO:0000256" key="1">
    <source>
        <dbReference type="SAM" id="MobiDB-lite"/>
    </source>
</evidence>
<reference evidence="3" key="1">
    <citation type="submission" date="2023-07" db="EMBL/GenBank/DDBJ databases">
        <title>Whole genome shotgun sequence of Streptomyces achromogenes subsp. rubradiris NBRC 14000.</title>
        <authorList>
            <person name="Komaki H."/>
            <person name="Tamura T."/>
        </authorList>
    </citation>
    <scope>NUCLEOTIDE SEQUENCE [LARGE SCALE GENOMIC DNA]</scope>
    <source>
        <strain evidence="3">NBRC 14000</strain>
    </source>
</reference>
<accession>A0ABQ3RBQ5</accession>
<feature type="region of interest" description="Disordered" evidence="1">
    <location>
        <begin position="36"/>
        <end position="56"/>
    </location>
</feature>
<evidence type="ECO:0000313" key="2">
    <source>
        <dbReference type="EMBL" id="GHI53285.1"/>
    </source>
</evidence>
<sequence length="207" mass="22657">MTHPRQPLEGGAPLRRPALRDIPGIRSDLRDWCERRDGRSVGGTRSDQARRAGAAMRGSVVGTTVTLAAGALLTAAMTTASASPPDSAAPHRSRADRPVLVDCLWQRTVRPIDFILACGDGNSRLAGLRWSEWSPGEATAVGVNVVNDCEPYCAAGTFRTYPVTVRLDGAKPWKDHPGERRYTRISLTYPGDRPEGYRQVMTYPLWD</sequence>
<proteinExistence type="predicted"/>
<organism evidence="2 3">
    <name type="scientific">Streptomyces rubradiris</name>
    <name type="common">Streptomyces achromogenes subsp. rubradiris</name>
    <dbReference type="NCBI Taxonomy" id="285531"/>
    <lineage>
        <taxon>Bacteria</taxon>
        <taxon>Bacillati</taxon>
        <taxon>Actinomycetota</taxon>
        <taxon>Actinomycetes</taxon>
        <taxon>Kitasatosporales</taxon>
        <taxon>Streptomycetaceae</taxon>
        <taxon>Streptomyces</taxon>
    </lineage>
</organism>
<name>A0ABQ3RBQ5_STRRR</name>
<protein>
    <recommendedName>
        <fullName evidence="4">Secreted protein</fullName>
    </recommendedName>
</protein>
<dbReference type="Proteomes" id="UP000646738">
    <property type="component" value="Unassembled WGS sequence"/>
</dbReference>
<gene>
    <name evidence="2" type="ORF">Srubr_31310</name>
</gene>
<comment type="caution">
    <text evidence="2">The sequence shown here is derived from an EMBL/GenBank/DDBJ whole genome shotgun (WGS) entry which is preliminary data.</text>
</comment>
<dbReference type="EMBL" id="BNEA01000015">
    <property type="protein sequence ID" value="GHI53285.1"/>
    <property type="molecule type" value="Genomic_DNA"/>
</dbReference>
<keyword evidence="3" id="KW-1185">Reference proteome</keyword>
<evidence type="ECO:0008006" key="4">
    <source>
        <dbReference type="Google" id="ProtNLM"/>
    </source>
</evidence>
<evidence type="ECO:0000313" key="3">
    <source>
        <dbReference type="Proteomes" id="UP000646738"/>
    </source>
</evidence>
<feature type="region of interest" description="Disordered" evidence="1">
    <location>
        <begin position="1"/>
        <end position="20"/>
    </location>
</feature>